<accession>A0A549SL60</accession>
<dbReference type="InterPro" id="IPR005325">
    <property type="entry name" value="DUF308_memb"/>
</dbReference>
<proteinExistence type="predicted"/>
<dbReference type="AlphaFoldDB" id="A0A549SL60"/>
<dbReference type="Proteomes" id="UP000316781">
    <property type="component" value="Unassembled WGS sequence"/>
</dbReference>
<keyword evidence="1" id="KW-0812">Transmembrane</keyword>
<feature type="transmembrane region" description="Helical" evidence="1">
    <location>
        <begin position="115"/>
        <end position="134"/>
    </location>
</feature>
<organism evidence="2 3">
    <name type="scientific">Methylosinus sporium</name>
    <dbReference type="NCBI Taxonomy" id="428"/>
    <lineage>
        <taxon>Bacteria</taxon>
        <taxon>Pseudomonadati</taxon>
        <taxon>Pseudomonadota</taxon>
        <taxon>Alphaproteobacteria</taxon>
        <taxon>Hyphomicrobiales</taxon>
        <taxon>Methylocystaceae</taxon>
        <taxon>Methylosinus</taxon>
    </lineage>
</organism>
<reference evidence="2 3" key="1">
    <citation type="submission" date="2019-07" db="EMBL/GenBank/DDBJ databases">
        <title>Ln-dependent methylotrophs.</title>
        <authorList>
            <person name="Tani A."/>
        </authorList>
    </citation>
    <scope>NUCLEOTIDE SEQUENCE [LARGE SCALE GENOMIC DNA]</scope>
    <source>
        <strain evidence="2 3">SM89A</strain>
    </source>
</reference>
<name>A0A549SL60_METSR</name>
<evidence type="ECO:0000313" key="2">
    <source>
        <dbReference type="EMBL" id="TRL30352.1"/>
    </source>
</evidence>
<dbReference type="GO" id="GO:0005886">
    <property type="term" value="C:plasma membrane"/>
    <property type="evidence" value="ECO:0007669"/>
    <property type="project" value="TreeGrafter"/>
</dbReference>
<keyword evidence="1" id="KW-0472">Membrane</keyword>
<feature type="transmembrane region" description="Helical" evidence="1">
    <location>
        <begin position="89"/>
        <end position="109"/>
    </location>
</feature>
<feature type="transmembrane region" description="Helical" evidence="1">
    <location>
        <begin position="146"/>
        <end position="168"/>
    </location>
</feature>
<sequence>MSTSNVSGDPFRGGPFDLNRLEAKNAILAHNWWAIALRGLAAILFGLIALFMPGVTILSLVLVFAIFAAVDGIATIVAAVRAARQGEAWLFLFLAGLVKIAAGAFAAFWPGITALIFVAVFGAGEVVGGALTFGSALDLKEDHGRWWLALGGLLAVVFGLFLLLTPVIGAVVLSWWLGIYAIALGIVELILAFRLHARHVEHPPLAHPQGA</sequence>
<feature type="transmembrane region" description="Helical" evidence="1">
    <location>
        <begin position="174"/>
        <end position="193"/>
    </location>
</feature>
<dbReference type="RefSeq" id="WP_142864065.1">
    <property type="nucleotide sequence ID" value="NZ_VJMF01000073.1"/>
</dbReference>
<comment type="caution">
    <text evidence="2">The sequence shown here is derived from an EMBL/GenBank/DDBJ whole genome shotgun (WGS) entry which is preliminary data.</text>
</comment>
<dbReference type="EMBL" id="VJMF01000073">
    <property type="protein sequence ID" value="TRL30352.1"/>
    <property type="molecule type" value="Genomic_DNA"/>
</dbReference>
<feature type="transmembrane region" description="Helical" evidence="1">
    <location>
        <begin position="32"/>
        <end position="51"/>
    </location>
</feature>
<dbReference type="PANTHER" id="PTHR34989:SF1">
    <property type="entry name" value="PROTEIN HDED"/>
    <property type="match status" value="1"/>
</dbReference>
<dbReference type="PANTHER" id="PTHR34989">
    <property type="entry name" value="PROTEIN HDED"/>
    <property type="match status" value="1"/>
</dbReference>
<evidence type="ECO:0000313" key="3">
    <source>
        <dbReference type="Proteomes" id="UP000316781"/>
    </source>
</evidence>
<gene>
    <name evidence="2" type="ORF">FM996_17425</name>
</gene>
<dbReference type="InterPro" id="IPR052712">
    <property type="entry name" value="Acid_resist_chaperone_HdeD"/>
</dbReference>
<dbReference type="Pfam" id="PF03729">
    <property type="entry name" value="DUF308"/>
    <property type="match status" value="2"/>
</dbReference>
<protein>
    <submittedName>
        <fullName evidence="2">HdeD family acid-resistance protein</fullName>
    </submittedName>
</protein>
<keyword evidence="1" id="KW-1133">Transmembrane helix</keyword>
<feature type="transmembrane region" description="Helical" evidence="1">
    <location>
        <begin position="57"/>
        <end position="80"/>
    </location>
</feature>
<evidence type="ECO:0000256" key="1">
    <source>
        <dbReference type="SAM" id="Phobius"/>
    </source>
</evidence>